<keyword evidence="1" id="KW-0805">Transcription regulation</keyword>
<dbReference type="InterPro" id="IPR015927">
    <property type="entry name" value="Peptidase_S24_S26A/B/C"/>
</dbReference>
<evidence type="ECO:0000313" key="5">
    <source>
        <dbReference type="EMBL" id="ADR35440.1"/>
    </source>
</evidence>
<protein>
    <submittedName>
        <fullName evidence="5">Peptidase S24/S26A/S26B, conserved region</fullName>
    </submittedName>
</protein>
<name>E4U424_SULKY</name>
<evidence type="ECO:0000313" key="6">
    <source>
        <dbReference type="Proteomes" id="UP000008721"/>
    </source>
</evidence>
<dbReference type="SUPFAM" id="SSF51306">
    <property type="entry name" value="LexA/Signal peptidase"/>
    <property type="match status" value="1"/>
</dbReference>
<sequence length="124" mass="14043">MPLITLEYVDILDADNEKKVLKFSTSLLKEPVNKSSLFVIKVDGKSMQPVIKDRALVVADLSQKKLEDGGIYLVYYDNKMWIKQAKEILTGMTLVSINQAYSHLVYQEAEVRVVAKAVLSFNTF</sequence>
<accession>E4U424</accession>
<dbReference type="GO" id="GO:0003677">
    <property type="term" value="F:DNA binding"/>
    <property type="evidence" value="ECO:0007669"/>
    <property type="project" value="UniProtKB-KW"/>
</dbReference>
<keyword evidence="3" id="KW-0804">Transcription</keyword>
<dbReference type="OrthoDB" id="5320637at2"/>
<dbReference type="EMBL" id="CP002358">
    <property type="protein sequence ID" value="ADR35440.1"/>
    <property type="molecule type" value="Genomic_DNA"/>
</dbReference>
<keyword evidence="2" id="KW-0238">DNA-binding</keyword>
<dbReference type="Pfam" id="PF00717">
    <property type="entry name" value="Peptidase_S24"/>
    <property type="match status" value="1"/>
</dbReference>
<dbReference type="HOGENOM" id="CLU_2002756_0_0_7"/>
<dbReference type="Gene3D" id="2.10.109.10">
    <property type="entry name" value="Umud Fragment, subunit A"/>
    <property type="match status" value="1"/>
</dbReference>
<dbReference type="CDD" id="cd06529">
    <property type="entry name" value="S24_LexA-like"/>
    <property type="match status" value="1"/>
</dbReference>
<dbReference type="InterPro" id="IPR039418">
    <property type="entry name" value="LexA-like"/>
</dbReference>
<evidence type="ECO:0000256" key="3">
    <source>
        <dbReference type="ARBA" id="ARBA00023163"/>
    </source>
</evidence>
<evidence type="ECO:0000259" key="4">
    <source>
        <dbReference type="Pfam" id="PF00717"/>
    </source>
</evidence>
<dbReference type="PANTHER" id="PTHR40661">
    <property type="match status" value="1"/>
</dbReference>
<dbReference type="AlphaFoldDB" id="E4U424"/>
<reference evidence="5 6" key="1">
    <citation type="journal article" date="2012" name="Stand. Genomic Sci.">
        <title>Complete genome sequence of the sulfur compounds oxidizing chemolithoautotroph Sulfuricurvum kujiense type strain (YK-1(T)).</title>
        <authorList>
            <person name="Han C."/>
            <person name="Kotsyurbenko O."/>
            <person name="Chertkov O."/>
            <person name="Held B."/>
            <person name="Lapidus A."/>
            <person name="Nolan M."/>
            <person name="Lucas S."/>
            <person name="Hammon N."/>
            <person name="Deshpande S."/>
            <person name="Cheng J.F."/>
            <person name="Tapia R."/>
            <person name="Goodwin L.A."/>
            <person name="Pitluck S."/>
            <person name="Liolios K."/>
            <person name="Pagani I."/>
            <person name="Ivanova N."/>
            <person name="Mavromatis K."/>
            <person name="Mikhailova N."/>
            <person name="Pati A."/>
            <person name="Chen A."/>
            <person name="Palaniappan K."/>
            <person name="Land M."/>
            <person name="Hauser L."/>
            <person name="Chang Y.J."/>
            <person name="Jeffries C.D."/>
            <person name="Brambilla E.M."/>
            <person name="Rohde M."/>
            <person name="Spring S."/>
            <person name="Sikorski J."/>
            <person name="Goker M."/>
            <person name="Woyke T."/>
            <person name="Bristow J."/>
            <person name="Eisen J.A."/>
            <person name="Markowitz V."/>
            <person name="Hugenholtz P."/>
            <person name="Kyrpides N.C."/>
            <person name="Klenk H.P."/>
            <person name="Detter J.C."/>
        </authorList>
    </citation>
    <scope>NUCLEOTIDE SEQUENCE [LARGE SCALE GENOMIC DNA]</scope>
    <source>
        <strain evidence="6">ATCC BAA-921 / DSM 16994 / JCM 11577 / YK-1</strain>
    </source>
</reference>
<dbReference type="InterPro" id="IPR036286">
    <property type="entry name" value="LexA/Signal_pep-like_sf"/>
</dbReference>
<gene>
    <name evidence="5" type="ordered locus">Sulku_2792</name>
</gene>
<dbReference type="RefSeq" id="WP_013450048.1">
    <property type="nucleotide sequence ID" value="NC_014756.1"/>
</dbReference>
<evidence type="ECO:0000256" key="2">
    <source>
        <dbReference type="ARBA" id="ARBA00023125"/>
    </source>
</evidence>
<organism evidence="5 6">
    <name type="scientific">Sulfuricurvum kujiense (strain ATCC BAA-921 / DSM 16994 / JCM 11577 / YK-1)</name>
    <dbReference type="NCBI Taxonomy" id="709032"/>
    <lineage>
        <taxon>Bacteria</taxon>
        <taxon>Pseudomonadati</taxon>
        <taxon>Campylobacterota</taxon>
        <taxon>Epsilonproteobacteria</taxon>
        <taxon>Campylobacterales</taxon>
        <taxon>Sulfurimonadaceae</taxon>
        <taxon>Sulfuricurvum</taxon>
    </lineage>
</organism>
<dbReference type="KEGG" id="sku:Sulku_2792"/>
<dbReference type="Proteomes" id="UP000008721">
    <property type="component" value="Plasmid pSULKU03"/>
</dbReference>
<dbReference type="PANTHER" id="PTHR40661:SF3">
    <property type="entry name" value="FELS-1 PROPHAGE TRANSCRIPTIONAL REGULATOR"/>
    <property type="match status" value="1"/>
</dbReference>
<keyword evidence="5" id="KW-0614">Plasmid</keyword>
<proteinExistence type="predicted"/>
<geneLocation type="plasmid" evidence="5 6">
    <name>pSULKU03</name>
</geneLocation>
<keyword evidence="6" id="KW-1185">Reference proteome</keyword>
<feature type="domain" description="Peptidase S24/S26A/S26B/S26C" evidence="4">
    <location>
        <begin position="14"/>
        <end position="118"/>
    </location>
</feature>
<evidence type="ECO:0000256" key="1">
    <source>
        <dbReference type="ARBA" id="ARBA00023015"/>
    </source>
</evidence>